<dbReference type="RefSeq" id="WP_110076476.1">
    <property type="nucleotide sequence ID" value="NZ_QGTT01000014.1"/>
</dbReference>
<keyword evidence="2" id="KW-1185">Reference proteome</keyword>
<reference evidence="1 2" key="1">
    <citation type="submission" date="2018-05" db="EMBL/GenBank/DDBJ databases">
        <title>Freshwater and sediment microbial communities from various areas in North America, analyzing microbe dynamics in response to fracking.</title>
        <authorList>
            <person name="Lamendella R."/>
        </authorList>
    </citation>
    <scope>NUCLEOTIDE SEQUENCE [LARGE SCALE GENOMIC DNA]</scope>
    <source>
        <strain evidence="1 2">125B1</strain>
    </source>
</reference>
<organism evidence="1 2">
    <name type="scientific">Pseudidiomarina maritima</name>
    <dbReference type="NCBI Taxonomy" id="519453"/>
    <lineage>
        <taxon>Bacteria</taxon>
        <taxon>Pseudomonadati</taxon>
        <taxon>Pseudomonadota</taxon>
        <taxon>Gammaproteobacteria</taxon>
        <taxon>Alteromonadales</taxon>
        <taxon>Idiomarinaceae</taxon>
        <taxon>Pseudidiomarina</taxon>
    </lineage>
</organism>
<comment type="caution">
    <text evidence="1">The sequence shown here is derived from an EMBL/GenBank/DDBJ whole genome shotgun (WGS) entry which is preliminary data.</text>
</comment>
<dbReference type="AlphaFoldDB" id="A0A317Q3I2"/>
<dbReference type="EMBL" id="QGTT01000014">
    <property type="protein sequence ID" value="PWW10475.1"/>
    <property type="molecule type" value="Genomic_DNA"/>
</dbReference>
<evidence type="ECO:0008006" key="3">
    <source>
        <dbReference type="Google" id="ProtNLM"/>
    </source>
</evidence>
<dbReference type="Gene3D" id="3.30.450.40">
    <property type="match status" value="1"/>
</dbReference>
<dbReference type="PANTHER" id="PTHR38765">
    <property type="entry name" value="DUF484 DOMAIN-CONTAINING PROTEIN"/>
    <property type="match status" value="1"/>
</dbReference>
<accession>A0A317Q3I2</accession>
<dbReference type="Pfam" id="PF04340">
    <property type="entry name" value="DUF484"/>
    <property type="match status" value="1"/>
</dbReference>
<proteinExistence type="predicted"/>
<evidence type="ECO:0000313" key="1">
    <source>
        <dbReference type="EMBL" id="PWW10475.1"/>
    </source>
</evidence>
<dbReference type="OrthoDB" id="8525200at2"/>
<name>A0A317Q3I2_9GAMM</name>
<dbReference type="Proteomes" id="UP000246964">
    <property type="component" value="Unassembled WGS sequence"/>
</dbReference>
<dbReference type="InterPro" id="IPR029016">
    <property type="entry name" value="GAF-like_dom_sf"/>
</dbReference>
<dbReference type="InterPro" id="IPR007435">
    <property type="entry name" value="DUF484"/>
</dbReference>
<dbReference type="PANTHER" id="PTHR38765:SF1">
    <property type="entry name" value="DUF484 DOMAIN-CONTAINING PROTEIN"/>
    <property type="match status" value="1"/>
</dbReference>
<sequence>MTGELIKDPKTLVDDTLIAEYLAENPDFFERHPQLLQHMRLRHEQQGTVSLVERQQQVLRQRVGQLEDDITELMITAKRNEQLFNIYSELYIALLDCHSLADIMNCLQATFAEQLNMPAVSLKFFASPLPLPEQFTFIADTHKQLLSKRFNDTNLYLGRLTESEQRLLFPEQAIASVALLLLGEQGELGMLAIGNQDASHFQPTMDAVLINQLRHLLSKLLPPLLQHQTQPGQE</sequence>
<gene>
    <name evidence="1" type="ORF">DET45_11456</name>
</gene>
<evidence type="ECO:0000313" key="2">
    <source>
        <dbReference type="Proteomes" id="UP000246964"/>
    </source>
</evidence>
<protein>
    <recommendedName>
        <fullName evidence="3">DUF484 family protein</fullName>
    </recommendedName>
</protein>